<comment type="caution">
    <text evidence="2">The sequence shown here is derived from an EMBL/GenBank/DDBJ whole genome shotgun (WGS) entry which is preliminary data.</text>
</comment>
<dbReference type="RefSeq" id="WP_127683920.1">
    <property type="nucleotide sequence ID" value="NZ_SACM01000005.1"/>
</dbReference>
<dbReference type="PROSITE" id="PS51318">
    <property type="entry name" value="TAT"/>
    <property type="match status" value="1"/>
</dbReference>
<dbReference type="Proteomes" id="UP000288587">
    <property type="component" value="Unassembled WGS sequence"/>
</dbReference>
<reference evidence="2 3" key="1">
    <citation type="submission" date="2019-01" db="EMBL/GenBank/DDBJ databases">
        <authorList>
            <person name="Chen W.-M."/>
        </authorList>
    </citation>
    <scope>NUCLEOTIDE SEQUENCE [LARGE SCALE GENOMIC DNA]</scope>
    <source>
        <strain evidence="2 3">CCP-18</strain>
    </source>
</reference>
<evidence type="ECO:0000313" key="3">
    <source>
        <dbReference type="Proteomes" id="UP000288587"/>
    </source>
</evidence>
<gene>
    <name evidence="2" type="ORF">EOD73_15345</name>
</gene>
<evidence type="ECO:0000313" key="2">
    <source>
        <dbReference type="EMBL" id="RVT82939.1"/>
    </source>
</evidence>
<sequence length="190" mass="20798">MPNLPQRRTLLQAVTALAAGGHAALPANAAPLPTTAPAIPPGQPGDFHFLHGEWRIAHRRLKAPGEWDAFRGEATCWSLLGGVGSVEELRIPDRGFAGMGLRLLDVKERVWRDFWVNAKSGVLSPPGMPGGFVDGVGTFEADDDDNGQPIRVRGVWDRITPTSCRWHQAVSRDGGQTWEGNWFMDWTRVG</sequence>
<name>A0A3S2VBT3_9BURK</name>
<feature type="signal peptide" evidence="1">
    <location>
        <begin position="1"/>
        <end position="29"/>
    </location>
</feature>
<protein>
    <recommendedName>
        <fullName evidence="4">DUF1579 domain-containing protein</fullName>
    </recommendedName>
</protein>
<keyword evidence="3" id="KW-1185">Reference proteome</keyword>
<organism evidence="2 3">
    <name type="scientific">Inhella crocodyli</name>
    <dbReference type="NCBI Taxonomy" id="2499851"/>
    <lineage>
        <taxon>Bacteria</taxon>
        <taxon>Pseudomonadati</taxon>
        <taxon>Pseudomonadota</taxon>
        <taxon>Betaproteobacteria</taxon>
        <taxon>Burkholderiales</taxon>
        <taxon>Sphaerotilaceae</taxon>
        <taxon>Inhella</taxon>
    </lineage>
</organism>
<dbReference type="OrthoDB" id="9814791at2"/>
<evidence type="ECO:0008006" key="4">
    <source>
        <dbReference type="Google" id="ProtNLM"/>
    </source>
</evidence>
<evidence type="ECO:0000256" key="1">
    <source>
        <dbReference type="SAM" id="SignalP"/>
    </source>
</evidence>
<dbReference type="EMBL" id="SACM01000005">
    <property type="protein sequence ID" value="RVT82939.1"/>
    <property type="molecule type" value="Genomic_DNA"/>
</dbReference>
<keyword evidence="1" id="KW-0732">Signal</keyword>
<dbReference type="InterPro" id="IPR006311">
    <property type="entry name" value="TAT_signal"/>
</dbReference>
<feature type="chain" id="PRO_5018738596" description="DUF1579 domain-containing protein" evidence="1">
    <location>
        <begin position="30"/>
        <end position="190"/>
    </location>
</feature>
<accession>A0A3S2VBT3</accession>
<dbReference type="AlphaFoldDB" id="A0A3S2VBT3"/>
<proteinExistence type="predicted"/>